<comment type="caution">
    <text evidence="1">The sequence shown here is derived from an EMBL/GenBank/DDBJ whole genome shotgun (WGS) entry which is preliminary data.</text>
</comment>
<sequence length="189" mass="21660">MCSNVTTTCPPSLQQLSKLTVLPTRSSELSASLAFLQTIDHVEIKDATERDGVVYYHMDVFLTHSTSHIPTIKSTAVSDRPDYQLERRFSAFANLRYEVWMYVQRQHEDGHRCKYCGAFMSYIVHSMSQPRALVKLATGVNTRKKLLAAFCNAFVEKTLGHKTDLRQRDTVCTGYQTIPRVVEDFFRQD</sequence>
<dbReference type="OrthoDB" id="113054at2759"/>
<evidence type="ECO:0008006" key="3">
    <source>
        <dbReference type="Google" id="ProtNLM"/>
    </source>
</evidence>
<organism evidence="1 2">
    <name type="scientific">Phytophthora pseudosyringae</name>
    <dbReference type="NCBI Taxonomy" id="221518"/>
    <lineage>
        <taxon>Eukaryota</taxon>
        <taxon>Sar</taxon>
        <taxon>Stramenopiles</taxon>
        <taxon>Oomycota</taxon>
        <taxon>Peronosporomycetes</taxon>
        <taxon>Peronosporales</taxon>
        <taxon>Peronosporaceae</taxon>
        <taxon>Phytophthora</taxon>
    </lineage>
</organism>
<dbReference type="AlphaFoldDB" id="A0A8T1VSP4"/>
<evidence type="ECO:0000313" key="2">
    <source>
        <dbReference type="Proteomes" id="UP000694044"/>
    </source>
</evidence>
<name>A0A8T1VSP4_9STRA</name>
<dbReference type="EMBL" id="JAGDFM010000147">
    <property type="protein sequence ID" value="KAG7384452.1"/>
    <property type="molecule type" value="Genomic_DNA"/>
</dbReference>
<gene>
    <name evidence="1" type="ORF">PHYPSEUDO_002567</name>
</gene>
<dbReference type="Proteomes" id="UP000694044">
    <property type="component" value="Unassembled WGS sequence"/>
</dbReference>
<protein>
    <recommendedName>
        <fullName evidence="3">PX domain-containing protein</fullName>
    </recommendedName>
</protein>
<proteinExistence type="predicted"/>
<keyword evidence="2" id="KW-1185">Reference proteome</keyword>
<reference evidence="1" key="1">
    <citation type="submission" date="2021-02" db="EMBL/GenBank/DDBJ databases">
        <authorList>
            <person name="Palmer J.M."/>
        </authorList>
    </citation>
    <scope>NUCLEOTIDE SEQUENCE</scope>
    <source>
        <strain evidence="1">SCRP734</strain>
    </source>
</reference>
<evidence type="ECO:0000313" key="1">
    <source>
        <dbReference type="EMBL" id="KAG7384452.1"/>
    </source>
</evidence>
<accession>A0A8T1VSP4</accession>